<dbReference type="SUPFAM" id="SSF53474">
    <property type="entry name" value="alpha/beta-Hydrolases"/>
    <property type="match status" value="1"/>
</dbReference>
<feature type="region of interest" description="Disordered" evidence="1">
    <location>
        <begin position="231"/>
        <end position="262"/>
    </location>
</feature>
<accession>A0A6L6Q2H8</accession>
<comment type="caution">
    <text evidence="3">The sequence shown here is derived from an EMBL/GenBank/DDBJ whole genome shotgun (WGS) entry which is preliminary data.</text>
</comment>
<reference evidence="3 4" key="1">
    <citation type="submission" date="2019-11" db="EMBL/GenBank/DDBJ databases">
        <title>Type strains purchased from KCTC, JCM and DSMZ.</title>
        <authorList>
            <person name="Lu H."/>
        </authorList>
    </citation>
    <scope>NUCLEOTIDE SEQUENCE [LARGE SCALE GENOMIC DNA]</scope>
    <source>
        <strain evidence="3 4">KCTC 42409</strain>
    </source>
</reference>
<dbReference type="GO" id="GO:0016787">
    <property type="term" value="F:hydrolase activity"/>
    <property type="evidence" value="ECO:0007669"/>
    <property type="project" value="UniProtKB-KW"/>
</dbReference>
<dbReference type="InterPro" id="IPR052920">
    <property type="entry name" value="DNA-binding_regulatory"/>
</dbReference>
<evidence type="ECO:0000256" key="1">
    <source>
        <dbReference type="SAM" id="MobiDB-lite"/>
    </source>
</evidence>
<dbReference type="EMBL" id="WNLA01000012">
    <property type="protein sequence ID" value="MTW03840.1"/>
    <property type="molecule type" value="Genomic_DNA"/>
</dbReference>
<protein>
    <submittedName>
        <fullName evidence="3">Alpha/beta fold hydrolase</fullName>
    </submittedName>
</protein>
<dbReference type="AlphaFoldDB" id="A0A6L6Q2H8"/>
<dbReference type="OrthoDB" id="9798884at2"/>
<dbReference type="Pfam" id="PF12697">
    <property type="entry name" value="Abhydrolase_6"/>
    <property type="match status" value="1"/>
</dbReference>
<dbReference type="Proteomes" id="UP000484015">
    <property type="component" value="Unassembled WGS sequence"/>
</dbReference>
<organism evidence="3 4">
    <name type="scientific">Pseudoduganella ginsengisoli</name>
    <dbReference type="NCBI Taxonomy" id="1462440"/>
    <lineage>
        <taxon>Bacteria</taxon>
        <taxon>Pseudomonadati</taxon>
        <taxon>Pseudomonadota</taxon>
        <taxon>Betaproteobacteria</taxon>
        <taxon>Burkholderiales</taxon>
        <taxon>Oxalobacteraceae</taxon>
        <taxon>Telluria group</taxon>
        <taxon>Pseudoduganella</taxon>
    </lineage>
</organism>
<sequence>MLRVDEILSNRRLRVAALAAAALAALAVIAAGELLSRPASRVIGAAPPDLQARDVSLPADGYTVRGWFVPGTPGVGAVLLLHGVRGDRMAMLQRARMLKQSGYSVLLVDLPAHGESGGGHITFGWREAAGVRSALDWLRHEVPMEKAGVIGVSLGAAALVYSGLACLRSGSVRGCHTAIPAALPAAAGNRYRSATCASPIKAATLTSTVPQNFRRNDALTDLWRSHCCATTPPGQPQHRPSINNVLSGMRQRPARAADLSAA</sequence>
<proteinExistence type="predicted"/>
<dbReference type="PANTHER" id="PTHR43358">
    <property type="entry name" value="ALPHA/BETA-HYDROLASE"/>
    <property type="match status" value="1"/>
</dbReference>
<dbReference type="InterPro" id="IPR000073">
    <property type="entry name" value="AB_hydrolase_1"/>
</dbReference>
<keyword evidence="4" id="KW-1185">Reference proteome</keyword>
<gene>
    <name evidence="3" type="ORF">GM668_17290</name>
</gene>
<feature type="domain" description="AB hydrolase-1" evidence="2">
    <location>
        <begin position="78"/>
        <end position="194"/>
    </location>
</feature>
<dbReference type="Gene3D" id="3.40.50.1820">
    <property type="entry name" value="alpha/beta hydrolase"/>
    <property type="match status" value="1"/>
</dbReference>
<name>A0A6L6Q2H8_9BURK</name>
<evidence type="ECO:0000313" key="4">
    <source>
        <dbReference type="Proteomes" id="UP000484015"/>
    </source>
</evidence>
<dbReference type="PANTHER" id="PTHR43358:SF4">
    <property type="entry name" value="ALPHA_BETA HYDROLASE FOLD-1 DOMAIN-CONTAINING PROTEIN"/>
    <property type="match status" value="1"/>
</dbReference>
<evidence type="ECO:0000313" key="3">
    <source>
        <dbReference type="EMBL" id="MTW03840.1"/>
    </source>
</evidence>
<keyword evidence="3" id="KW-0378">Hydrolase</keyword>
<dbReference type="InterPro" id="IPR029058">
    <property type="entry name" value="AB_hydrolase_fold"/>
</dbReference>
<evidence type="ECO:0000259" key="2">
    <source>
        <dbReference type="Pfam" id="PF12697"/>
    </source>
</evidence>